<evidence type="ECO:0000313" key="3">
    <source>
        <dbReference type="Proteomes" id="UP000252519"/>
    </source>
</evidence>
<feature type="transmembrane region" description="Helical" evidence="1">
    <location>
        <begin position="27"/>
        <end position="45"/>
    </location>
</feature>
<protein>
    <submittedName>
        <fullName evidence="2">Uncharacterized protein</fullName>
    </submittedName>
</protein>
<dbReference type="Proteomes" id="UP000252519">
    <property type="component" value="Unassembled WGS sequence"/>
</dbReference>
<keyword evidence="1" id="KW-1133">Transmembrane helix</keyword>
<proteinExistence type="predicted"/>
<reference evidence="2 3" key="1">
    <citation type="submission" date="2014-10" db="EMBL/GenBank/DDBJ databases">
        <title>Draft genome of the hookworm Ancylostoma caninum.</title>
        <authorList>
            <person name="Mitreva M."/>
        </authorList>
    </citation>
    <scope>NUCLEOTIDE SEQUENCE [LARGE SCALE GENOMIC DNA]</scope>
    <source>
        <strain evidence="2 3">Baltimore</strain>
    </source>
</reference>
<keyword evidence="3" id="KW-1185">Reference proteome</keyword>
<dbReference type="AlphaFoldDB" id="A0A368G126"/>
<keyword evidence="1" id="KW-0472">Membrane</keyword>
<comment type="caution">
    <text evidence="2">The sequence shown here is derived from an EMBL/GenBank/DDBJ whole genome shotgun (WGS) entry which is preliminary data.</text>
</comment>
<dbReference type="EMBL" id="JOJR01000570">
    <property type="protein sequence ID" value="RCN36297.1"/>
    <property type="molecule type" value="Genomic_DNA"/>
</dbReference>
<evidence type="ECO:0000313" key="2">
    <source>
        <dbReference type="EMBL" id="RCN36297.1"/>
    </source>
</evidence>
<keyword evidence="1" id="KW-0812">Transmembrane</keyword>
<dbReference type="OrthoDB" id="5822365at2759"/>
<gene>
    <name evidence="2" type="ORF">ANCCAN_17840</name>
</gene>
<evidence type="ECO:0000256" key="1">
    <source>
        <dbReference type="SAM" id="Phobius"/>
    </source>
</evidence>
<accession>A0A368G126</accession>
<organism evidence="2 3">
    <name type="scientific">Ancylostoma caninum</name>
    <name type="common">Dog hookworm</name>
    <dbReference type="NCBI Taxonomy" id="29170"/>
    <lineage>
        <taxon>Eukaryota</taxon>
        <taxon>Metazoa</taxon>
        <taxon>Ecdysozoa</taxon>
        <taxon>Nematoda</taxon>
        <taxon>Chromadorea</taxon>
        <taxon>Rhabditida</taxon>
        <taxon>Rhabditina</taxon>
        <taxon>Rhabditomorpha</taxon>
        <taxon>Strongyloidea</taxon>
        <taxon>Ancylostomatidae</taxon>
        <taxon>Ancylostomatinae</taxon>
        <taxon>Ancylostoma</taxon>
    </lineage>
</organism>
<sequence>MGCFIVLSNLMFLVVLNCGAAMRRRYVFFTLVAVGDILDGMYLIYPSIMRIAEMANGTFWGGKRGMREVQAIKQIQSVSD</sequence>
<name>A0A368G126_ANCCA</name>